<dbReference type="OrthoDB" id="679072at2"/>
<organism evidence="1 2">
    <name type="scientific">Roseiarcus fermentans</name>
    <dbReference type="NCBI Taxonomy" id="1473586"/>
    <lineage>
        <taxon>Bacteria</taxon>
        <taxon>Pseudomonadati</taxon>
        <taxon>Pseudomonadota</taxon>
        <taxon>Alphaproteobacteria</taxon>
        <taxon>Hyphomicrobiales</taxon>
        <taxon>Roseiarcaceae</taxon>
        <taxon>Roseiarcus</taxon>
    </lineage>
</organism>
<sequence>MEKPERDVSMIVFTAAGTQLVSSTTALALVKMVIEDYYGSDELVAQSPLKVEDGGSVWKVTGSRASQQYARGPIEVSVSKLDAAIVSLTF</sequence>
<evidence type="ECO:0008006" key="3">
    <source>
        <dbReference type="Google" id="ProtNLM"/>
    </source>
</evidence>
<evidence type="ECO:0000313" key="1">
    <source>
        <dbReference type="EMBL" id="RBP15868.1"/>
    </source>
</evidence>
<dbReference type="Proteomes" id="UP000253529">
    <property type="component" value="Unassembled WGS sequence"/>
</dbReference>
<name>A0A366FMK6_9HYPH</name>
<protein>
    <recommendedName>
        <fullName evidence="3">NTF2 fold immunity protein of polymorphic toxin system component</fullName>
    </recommendedName>
</protein>
<reference evidence="1 2" key="1">
    <citation type="submission" date="2018-06" db="EMBL/GenBank/DDBJ databases">
        <title>Genomic Encyclopedia of Type Strains, Phase IV (KMG-IV): sequencing the most valuable type-strain genomes for metagenomic binning, comparative biology and taxonomic classification.</title>
        <authorList>
            <person name="Goeker M."/>
        </authorList>
    </citation>
    <scope>NUCLEOTIDE SEQUENCE [LARGE SCALE GENOMIC DNA]</scope>
    <source>
        <strain evidence="1 2">DSM 24875</strain>
    </source>
</reference>
<comment type="caution">
    <text evidence="1">The sequence shown here is derived from an EMBL/GenBank/DDBJ whole genome shotgun (WGS) entry which is preliminary data.</text>
</comment>
<evidence type="ECO:0000313" key="2">
    <source>
        <dbReference type="Proteomes" id="UP000253529"/>
    </source>
</evidence>
<proteinExistence type="predicted"/>
<dbReference type="EMBL" id="QNRK01000007">
    <property type="protein sequence ID" value="RBP15868.1"/>
    <property type="molecule type" value="Genomic_DNA"/>
</dbReference>
<keyword evidence="2" id="KW-1185">Reference proteome</keyword>
<dbReference type="AlphaFoldDB" id="A0A366FMK6"/>
<gene>
    <name evidence="1" type="ORF">DFR50_107138</name>
</gene>
<dbReference type="RefSeq" id="WP_113888686.1">
    <property type="nucleotide sequence ID" value="NZ_QNRK01000007.1"/>
</dbReference>
<accession>A0A366FMK6</accession>